<comment type="similarity">
    <text evidence="1">Belongs to the TrbG/VirB9 family.</text>
</comment>
<dbReference type="InterPro" id="IPR014142">
    <property type="entry name" value="TrbG_Ti"/>
</dbReference>
<dbReference type="Pfam" id="PF03524">
    <property type="entry name" value="CagX"/>
    <property type="match status" value="1"/>
</dbReference>
<accession>A0A2S6ZGN8</accession>
<dbReference type="CDD" id="cd06911">
    <property type="entry name" value="VirB9_CagX_TrbG"/>
    <property type="match status" value="1"/>
</dbReference>
<dbReference type="OrthoDB" id="5357875at2"/>
<dbReference type="EMBL" id="MIGX01000027">
    <property type="protein sequence ID" value="PPT91422.1"/>
    <property type="molecule type" value="Genomic_DNA"/>
</dbReference>
<dbReference type="InterPro" id="IPR033645">
    <property type="entry name" value="VirB9/CagX/TrbG_C"/>
</dbReference>
<gene>
    <name evidence="5" type="primary">trbG</name>
    <name evidence="5" type="ORF">XthCFBP4691_07800</name>
</gene>
<evidence type="ECO:0000313" key="5">
    <source>
        <dbReference type="EMBL" id="PPT91422.1"/>
    </source>
</evidence>
<dbReference type="Gene3D" id="2.60.40.2500">
    <property type="match status" value="1"/>
</dbReference>
<dbReference type="InterPro" id="IPR010258">
    <property type="entry name" value="Conjugal_tfr_TrbG/VirB9/CagX"/>
</dbReference>
<dbReference type="NCBIfam" id="TIGR02775">
    <property type="entry name" value="TrbG_Ti"/>
    <property type="match status" value="1"/>
</dbReference>
<name>A0A2S6ZGN8_9XANT</name>
<reference evidence="5 6" key="1">
    <citation type="submission" date="2016-08" db="EMBL/GenBank/DDBJ databases">
        <title>Evolution of the type three secretion system and type three effector repertoires in Xanthomonas.</title>
        <authorList>
            <person name="Merda D."/>
            <person name="Briand M."/>
            <person name="Bosis E."/>
            <person name="Rousseau C."/>
            <person name="Portier P."/>
            <person name="Jacques M.-A."/>
            <person name="Fischer-Le Saux M."/>
        </authorList>
    </citation>
    <scope>NUCLEOTIDE SEQUENCE [LARGE SCALE GENOMIC DNA]</scope>
    <source>
        <strain evidence="5 6">CFBP 4691</strain>
    </source>
</reference>
<evidence type="ECO:0000256" key="2">
    <source>
        <dbReference type="ARBA" id="ARBA00022729"/>
    </source>
</evidence>
<keyword evidence="6" id="KW-1185">Reference proteome</keyword>
<dbReference type="InterPro" id="IPR038161">
    <property type="entry name" value="VirB9/CagX/TrbG_C_sf"/>
</dbReference>
<comment type="caution">
    <text evidence="5">The sequence shown here is derived from an EMBL/GenBank/DDBJ whole genome shotgun (WGS) entry which is preliminary data.</text>
</comment>
<feature type="compositionally biased region" description="Pro residues" evidence="3">
    <location>
        <begin position="85"/>
        <end position="95"/>
    </location>
</feature>
<evidence type="ECO:0000256" key="4">
    <source>
        <dbReference type="SAM" id="SignalP"/>
    </source>
</evidence>
<evidence type="ECO:0000313" key="6">
    <source>
        <dbReference type="Proteomes" id="UP000239898"/>
    </source>
</evidence>
<evidence type="ECO:0000256" key="1">
    <source>
        <dbReference type="ARBA" id="ARBA00006135"/>
    </source>
</evidence>
<keyword evidence="2 4" id="KW-0732">Signal</keyword>
<feature type="chain" id="PRO_5015602841" evidence="4">
    <location>
        <begin position="20"/>
        <end position="384"/>
    </location>
</feature>
<sequence length="384" mass="40905">MKRITVSILIALSAGSAFAQNTAQVPAITATLAQATPFAAALPQQPAGAPPAAPAYTQPAGVPQLPVTPGNSPVRPDASGAGVVPPAPYTPGGPPLAPATPVVLQPTPAPKKTNYAVDRAKARFDVEQRAQIAEYIGTAEQKPTVAHHAGSATVYSFRDGGIYVVYAGIERITDIALQPGEEVVGTGGPVAGDTARWIIATITSGAGATKQTHIIVKPTDSGIVTNLMIPTNKHVYMVDLRSVDDWYMPSVRWTYPAEELAKLTAENQAAAAKQAVEVPTAAVSPEQLDFNYRIKGRYDWAPLQVFSDGVKTYLRMPANLNATDAPVLFINEDGKLMQVNFRVKGLANGTTGPTYEVDRLFDRGELRVGAKHVVTIIRHPRWYQ</sequence>
<evidence type="ECO:0000256" key="3">
    <source>
        <dbReference type="SAM" id="MobiDB-lite"/>
    </source>
</evidence>
<dbReference type="RefSeq" id="WP_128419894.1">
    <property type="nucleotide sequence ID" value="NZ_CP049018.1"/>
</dbReference>
<proteinExistence type="inferred from homology"/>
<feature type="region of interest" description="Disordered" evidence="3">
    <location>
        <begin position="43"/>
        <end position="95"/>
    </location>
</feature>
<dbReference type="AlphaFoldDB" id="A0A2S6ZGN8"/>
<feature type="signal peptide" evidence="4">
    <location>
        <begin position="1"/>
        <end position="19"/>
    </location>
</feature>
<organism evidence="5 6">
    <name type="scientific">Xanthomonas theicola</name>
    <dbReference type="NCBI Taxonomy" id="56464"/>
    <lineage>
        <taxon>Bacteria</taxon>
        <taxon>Pseudomonadati</taxon>
        <taxon>Pseudomonadota</taxon>
        <taxon>Gammaproteobacteria</taxon>
        <taxon>Lysobacterales</taxon>
        <taxon>Lysobacteraceae</taxon>
        <taxon>Xanthomonas</taxon>
    </lineage>
</organism>
<dbReference type="Proteomes" id="UP000239898">
    <property type="component" value="Unassembled WGS sequence"/>
</dbReference>
<protein>
    <submittedName>
        <fullName evidence="5">P-type conjugative transfer protein TrbG</fullName>
    </submittedName>
</protein>